<evidence type="ECO:0000259" key="3">
    <source>
        <dbReference type="Pfam" id="PF08212"/>
    </source>
</evidence>
<keyword evidence="2" id="KW-0446">Lipid-binding</keyword>
<accession>A0ABY8FFZ3</accession>
<protein>
    <recommendedName>
        <fullName evidence="2">Outer membrane lipoprotein Blc</fullName>
    </recommendedName>
</protein>
<proteinExistence type="inferred from homology"/>
<evidence type="ECO:0000256" key="1">
    <source>
        <dbReference type="ARBA" id="ARBA00006889"/>
    </source>
</evidence>
<dbReference type="InterPro" id="IPR002446">
    <property type="entry name" value="Lipocalin_bac"/>
</dbReference>
<comment type="function">
    <text evidence="2">Involved in the storage or transport of lipids necessary for membrane maintenance under stressful conditions. Displays a binding preference for lysophospholipids.</text>
</comment>
<evidence type="ECO:0000313" key="5">
    <source>
        <dbReference type="Proteomes" id="UP001321526"/>
    </source>
</evidence>
<keyword evidence="2" id="KW-0998">Cell outer membrane</keyword>
<keyword evidence="5" id="KW-1185">Reference proteome</keyword>
<comment type="subcellular location">
    <subcellularLocation>
        <location evidence="2">Cell outer membrane</location>
    </subcellularLocation>
</comment>
<dbReference type="CDD" id="cd19438">
    <property type="entry name" value="lipocalin_Blc-like"/>
    <property type="match status" value="1"/>
</dbReference>
<reference evidence="4 5" key="1">
    <citation type="submission" date="2019-01" db="EMBL/GenBank/DDBJ databases">
        <title>Genome sequence of Salinicola endophyticus REST5.</title>
        <authorList>
            <person name="Nascimento F.X."/>
        </authorList>
    </citation>
    <scope>NUCLEOTIDE SEQUENCE [LARGE SCALE GENOMIC DNA]</scope>
    <source>
        <strain evidence="4 5">REST5</strain>
    </source>
</reference>
<keyword evidence="2" id="KW-0449">Lipoprotein</keyword>
<dbReference type="PANTHER" id="PTHR10612">
    <property type="entry name" value="APOLIPOPROTEIN D"/>
    <property type="match status" value="1"/>
</dbReference>
<gene>
    <name evidence="4" type="ORF">EVC62_09595</name>
</gene>
<dbReference type="InterPro" id="IPR047202">
    <property type="entry name" value="Lipocalin_Blc-like_dom"/>
</dbReference>
<keyword evidence="2" id="KW-0472">Membrane</keyword>
<dbReference type="SUPFAM" id="SSF50814">
    <property type="entry name" value="Lipocalins"/>
    <property type="match status" value="1"/>
</dbReference>
<dbReference type="PIRSF" id="PIRSF036893">
    <property type="entry name" value="Lipocalin_ApoD"/>
    <property type="match status" value="1"/>
</dbReference>
<name>A0ABY8FFZ3_9GAMM</name>
<dbReference type="InterPro" id="IPR012674">
    <property type="entry name" value="Calycin"/>
</dbReference>
<dbReference type="Pfam" id="PF08212">
    <property type="entry name" value="Lipocalin_2"/>
    <property type="match status" value="1"/>
</dbReference>
<evidence type="ECO:0000256" key="2">
    <source>
        <dbReference type="PIRNR" id="PIRNR036893"/>
    </source>
</evidence>
<dbReference type="PRINTS" id="PR01171">
    <property type="entry name" value="BCTLIPOCALIN"/>
</dbReference>
<dbReference type="InterPro" id="IPR022271">
    <property type="entry name" value="Lipocalin_ApoD"/>
</dbReference>
<sequence length="196" mass="21804">MDPVLLPSSLPRYPRLTWLAPFTLLAGCTGVPEGTQPVTDFRIDHYLGQWYEIARLDHGFESGLECVTANYSLRDDGDIRVINRGYDPKEQRWESAEGRASFAGEPDVGHLKVSFFGPFYAGYSVLALDPDYQHALVAGPDRDYLWILSRQPTMPAATYSAYLDRAQALDFPVDELISVEQDPAHCPPQPDTPSAG</sequence>
<feature type="domain" description="Lipocalin/cytosolic fatty-acid binding" evidence="3">
    <location>
        <begin position="43"/>
        <end position="181"/>
    </location>
</feature>
<comment type="similarity">
    <text evidence="1 2">Belongs to the calycin superfamily. Lipocalin family.</text>
</comment>
<organism evidence="4 5">
    <name type="scientific">Salinicola endophyticus</name>
    <dbReference type="NCBI Taxonomy" id="1949083"/>
    <lineage>
        <taxon>Bacteria</taxon>
        <taxon>Pseudomonadati</taxon>
        <taxon>Pseudomonadota</taxon>
        <taxon>Gammaproteobacteria</taxon>
        <taxon>Oceanospirillales</taxon>
        <taxon>Halomonadaceae</taxon>
        <taxon>Salinicola</taxon>
    </lineage>
</organism>
<dbReference type="RefSeq" id="WP_110689090.1">
    <property type="nucleotide sequence ID" value="NZ_CP035631.1"/>
</dbReference>
<evidence type="ECO:0000313" key="4">
    <source>
        <dbReference type="EMBL" id="WFF41732.1"/>
    </source>
</evidence>
<dbReference type="InterPro" id="IPR000566">
    <property type="entry name" value="Lipocln_cytosolic_FA-bd_dom"/>
</dbReference>
<dbReference type="Gene3D" id="2.40.128.20">
    <property type="match status" value="1"/>
</dbReference>
<dbReference type="Proteomes" id="UP001321526">
    <property type="component" value="Chromosome"/>
</dbReference>
<dbReference type="EMBL" id="CP035631">
    <property type="protein sequence ID" value="WFF41732.1"/>
    <property type="molecule type" value="Genomic_DNA"/>
</dbReference>
<dbReference type="PANTHER" id="PTHR10612:SF34">
    <property type="entry name" value="APOLIPOPROTEIN D"/>
    <property type="match status" value="1"/>
</dbReference>
<comment type="subunit">
    <text evidence="2">Homodimer.</text>
</comment>